<sequence>MKTFCLALALTVIVAALLADVTAQFVGQVPVLPPGVVAPPPGDVCDSCNAYAKCKNGTCCVRPRSISGFGVSSICKPLGQHGEECSVAPTKGDIYFGHCPCRPGLKCRTFKPNLKICVREK</sequence>
<organism evidence="6">
    <name type="scientific">Ixodes ricinus</name>
    <name type="common">Common tick</name>
    <name type="synonym">Acarus ricinus</name>
    <dbReference type="NCBI Taxonomy" id="34613"/>
    <lineage>
        <taxon>Eukaryota</taxon>
        <taxon>Metazoa</taxon>
        <taxon>Ecdysozoa</taxon>
        <taxon>Arthropoda</taxon>
        <taxon>Chelicerata</taxon>
        <taxon>Arachnida</taxon>
        <taxon>Acari</taxon>
        <taxon>Parasitiformes</taxon>
        <taxon>Ixodida</taxon>
        <taxon>Ixodoidea</taxon>
        <taxon>Ixodidae</taxon>
        <taxon>Ixodinae</taxon>
        <taxon>Ixodes</taxon>
    </lineage>
</organism>
<protein>
    <submittedName>
        <fullName evidence="6">Putative ixodegrin protein</fullName>
    </submittedName>
</protein>
<keyword evidence="2" id="KW-0964">Secreted</keyword>
<evidence type="ECO:0000256" key="3">
    <source>
        <dbReference type="ARBA" id="ARBA00023157"/>
    </source>
</evidence>
<dbReference type="GO" id="GO:0008047">
    <property type="term" value="F:enzyme activator activity"/>
    <property type="evidence" value="ECO:0007669"/>
    <property type="project" value="InterPro"/>
</dbReference>
<comment type="subcellular location">
    <subcellularLocation>
        <location evidence="1">Secreted</location>
    </subcellularLocation>
</comment>
<evidence type="ECO:0000256" key="1">
    <source>
        <dbReference type="ARBA" id="ARBA00004613"/>
    </source>
</evidence>
<dbReference type="PANTHER" id="PTHR10041">
    <property type="entry name" value="COLIPASE"/>
    <property type="match status" value="1"/>
</dbReference>
<dbReference type="InterPro" id="IPR001981">
    <property type="entry name" value="Colipase"/>
</dbReference>
<feature type="chain" id="PRO_5005517735" evidence="4">
    <location>
        <begin position="24"/>
        <end position="121"/>
    </location>
</feature>
<accession>A0A0K8RI89</accession>
<keyword evidence="4" id="KW-0732">Signal</keyword>
<evidence type="ECO:0000256" key="4">
    <source>
        <dbReference type="SAM" id="SignalP"/>
    </source>
</evidence>
<dbReference type="GO" id="GO:0005576">
    <property type="term" value="C:extracellular region"/>
    <property type="evidence" value="ECO:0007669"/>
    <property type="project" value="UniProtKB-SubCell"/>
</dbReference>
<dbReference type="AlphaFoldDB" id="A0A0K8RI89"/>
<evidence type="ECO:0000259" key="5">
    <source>
        <dbReference type="Pfam" id="PF06607"/>
    </source>
</evidence>
<evidence type="ECO:0000313" key="6">
    <source>
        <dbReference type="EMBL" id="JAA70845.1"/>
    </source>
</evidence>
<keyword evidence="3" id="KW-1015">Disulfide bond</keyword>
<dbReference type="EMBL" id="GADI01002963">
    <property type="protein sequence ID" value="JAA70845.1"/>
    <property type="molecule type" value="mRNA"/>
</dbReference>
<dbReference type="GO" id="GO:0016042">
    <property type="term" value="P:lipid catabolic process"/>
    <property type="evidence" value="ECO:0007669"/>
    <property type="project" value="InterPro"/>
</dbReference>
<evidence type="ECO:0000256" key="2">
    <source>
        <dbReference type="ARBA" id="ARBA00022525"/>
    </source>
</evidence>
<dbReference type="Pfam" id="PF06607">
    <property type="entry name" value="Prokineticin"/>
    <property type="match status" value="1"/>
</dbReference>
<dbReference type="Gene3D" id="2.10.80.10">
    <property type="entry name" value="Lipase, subunit A"/>
    <property type="match status" value="1"/>
</dbReference>
<proteinExistence type="evidence at transcript level"/>
<dbReference type="GO" id="GO:0007586">
    <property type="term" value="P:digestion"/>
    <property type="evidence" value="ECO:0007669"/>
    <property type="project" value="InterPro"/>
</dbReference>
<reference evidence="6" key="1">
    <citation type="submission" date="2012-12" db="EMBL/GenBank/DDBJ databases">
        <title>Identification and characterization of a phenylalanine ammonia-lyase gene family in Isatis indigotica Fort.</title>
        <authorList>
            <person name="Liu Q."/>
            <person name="Chen J."/>
            <person name="Zhou X."/>
            <person name="Di P."/>
            <person name="Xiao Y."/>
            <person name="Xuan H."/>
            <person name="Zhang L."/>
            <person name="Chen W."/>
        </authorList>
    </citation>
    <scope>NUCLEOTIDE SEQUENCE</scope>
    <source>
        <tissue evidence="6">Salivary gland</tissue>
    </source>
</reference>
<feature type="domain" description="Prokineticin" evidence="5">
    <location>
        <begin position="46"/>
        <end position="117"/>
    </location>
</feature>
<dbReference type="PANTHER" id="PTHR10041:SF5">
    <property type="entry name" value="LEUCINE-RICH COLIPASE-LIKE PROTEIN 1"/>
    <property type="match status" value="1"/>
</dbReference>
<name>A0A0K8RI89_IXORI</name>
<dbReference type="InterPro" id="IPR023569">
    <property type="entry name" value="Prokineticin_domain"/>
</dbReference>
<feature type="signal peptide" evidence="4">
    <location>
        <begin position="1"/>
        <end position="23"/>
    </location>
</feature>